<feature type="signal peptide" evidence="1">
    <location>
        <begin position="1"/>
        <end position="17"/>
    </location>
</feature>
<keyword evidence="1" id="KW-0732">Signal</keyword>
<sequence length="95" mass="10541">MKVLHLVLMATFSVVYATLAVASPITYYGQKGEYTVDYEAGTYRGCVYGTGCIKLGPSRKAGISTWKNGDYTYSINDNTVEVYLKGKLIFKDTFN</sequence>
<dbReference type="EMBL" id="JADEVV010000025">
    <property type="protein sequence ID" value="MBE9254190.1"/>
    <property type="molecule type" value="Genomic_DNA"/>
</dbReference>
<comment type="caution">
    <text evidence="2">The sequence shown here is derived from an EMBL/GenBank/DDBJ whole genome shotgun (WGS) entry which is preliminary data.</text>
</comment>
<organism evidence="2 3">
    <name type="scientific">Synechocystis salina LEGE 00031</name>
    <dbReference type="NCBI Taxonomy" id="1828736"/>
    <lineage>
        <taxon>Bacteria</taxon>
        <taxon>Bacillati</taxon>
        <taxon>Cyanobacteriota</taxon>
        <taxon>Cyanophyceae</taxon>
        <taxon>Synechococcales</taxon>
        <taxon>Merismopediaceae</taxon>
        <taxon>Synechocystis</taxon>
    </lineage>
</organism>
<dbReference type="Proteomes" id="UP000658720">
    <property type="component" value="Unassembled WGS sequence"/>
</dbReference>
<evidence type="ECO:0000313" key="2">
    <source>
        <dbReference type="EMBL" id="MBE9254190.1"/>
    </source>
</evidence>
<accession>A0ABR9VS80</accession>
<evidence type="ECO:0000256" key="1">
    <source>
        <dbReference type="SAM" id="SignalP"/>
    </source>
</evidence>
<name>A0ABR9VS80_9SYNC</name>
<feature type="chain" id="PRO_5046194426" evidence="1">
    <location>
        <begin position="18"/>
        <end position="95"/>
    </location>
</feature>
<proteinExistence type="predicted"/>
<protein>
    <submittedName>
        <fullName evidence="2">Uncharacterized protein</fullName>
    </submittedName>
</protein>
<gene>
    <name evidence="2" type="ORF">IQ217_10120</name>
</gene>
<evidence type="ECO:0000313" key="3">
    <source>
        <dbReference type="Proteomes" id="UP000658720"/>
    </source>
</evidence>
<dbReference type="RefSeq" id="WP_190595758.1">
    <property type="nucleotide sequence ID" value="NZ_JADEVV010000025.1"/>
</dbReference>
<reference evidence="2 3" key="1">
    <citation type="submission" date="2020-10" db="EMBL/GenBank/DDBJ databases">
        <authorList>
            <person name="Castelo-Branco R."/>
            <person name="Eusebio N."/>
            <person name="Adriana R."/>
            <person name="Vieira A."/>
            <person name="Brugerolle De Fraissinette N."/>
            <person name="Rezende De Castro R."/>
            <person name="Schneider M.P."/>
            <person name="Vasconcelos V."/>
            <person name="Leao P.N."/>
        </authorList>
    </citation>
    <scope>NUCLEOTIDE SEQUENCE [LARGE SCALE GENOMIC DNA]</scope>
    <source>
        <strain evidence="2 3">LEGE 00031</strain>
    </source>
</reference>
<keyword evidence="3" id="KW-1185">Reference proteome</keyword>